<reference evidence="1 2" key="1">
    <citation type="submission" date="2015-04" db="EMBL/GenBank/DDBJ databases">
        <title>Complete Genome Sequence of Brevibacterium flavum ATCC 15168.</title>
        <authorList>
            <person name="Ahn J."/>
            <person name="Park G."/>
            <person name="Jeon W."/>
            <person name="Jang Y."/>
            <person name="Jang M."/>
            <person name="Lee H."/>
            <person name="Lee H."/>
        </authorList>
    </citation>
    <scope>NUCLEOTIDE SEQUENCE [LARGE SCALE GENOMIC DNA]</scope>
    <source>
        <strain evidence="1 2">ATCC 15168</strain>
    </source>
</reference>
<evidence type="ECO:0008006" key="3">
    <source>
        <dbReference type="Google" id="ProtNLM"/>
    </source>
</evidence>
<evidence type="ECO:0000313" key="1">
    <source>
        <dbReference type="EMBL" id="AKF27666.1"/>
    </source>
</evidence>
<dbReference type="EMBL" id="CP011309">
    <property type="protein sequence ID" value="AKF27666.1"/>
    <property type="molecule type" value="Genomic_DNA"/>
</dbReference>
<dbReference type="InterPro" id="IPR025447">
    <property type="entry name" value="DUF4192"/>
</dbReference>
<organism evidence="1 2">
    <name type="scientific">[Brevibacterium] flavum</name>
    <dbReference type="NCBI Taxonomy" id="92706"/>
    <lineage>
        <taxon>Bacteria</taxon>
        <taxon>Bacillati</taxon>
        <taxon>Actinomycetota</taxon>
        <taxon>Actinomycetes</taxon>
        <taxon>Mycobacteriales</taxon>
        <taxon>Corynebacteriaceae</taxon>
        <taxon>Corynebacterium</taxon>
    </lineage>
</organism>
<dbReference type="HOGENOM" id="CLU_064674_0_0_11"/>
<dbReference type="Proteomes" id="UP000034037">
    <property type="component" value="Chromosome"/>
</dbReference>
<dbReference type="PATRIC" id="fig|92706.3.peg.1868"/>
<protein>
    <recommendedName>
        <fullName evidence="3">DUF4192 domain-containing protein</fullName>
    </recommendedName>
</protein>
<keyword evidence="2" id="KW-1185">Reference proteome</keyword>
<accession>A0A0F6Z6S2</accession>
<sequence length="441" mass="48531">MNFAKSKLQTWFSSTNFMKRELDLRAGLVEIEKVPVDNFSYPQFSRSLQEAGETSPQSPDILCSMTAKAHRNEPTTVLQTPGQLLANIPGILGFYPSESIVLACMMQEDDATTLTLGPVIRLDVGDTRLLPDVGQAVDSFNPTRIFAFLISKELPPNALDDTLEQLLATAEQGIVNITGCWYTKEVISSEPYMLCFGPEPEALAADDHGISEWEFGRIAPISSAAATKRMLQEGQLPELNRHEAYALFEQNNPHVSASKRKKLEKDARTLAEDIQHQINADDSGYYYLTSLDVLTRALEFVKANYIDSSSGAENFDGLLGEVDILQTVATYMAGSFLRDAVLHLCVDFPREAALLLRAAACTFTGEFRSNALCLYALSVIAMGLSMKASPALEAAIEATPRHNLSNLLREGLFNGETTKLIDACLRGNQQLRDFHVPDPKA</sequence>
<proteinExistence type="predicted"/>
<dbReference type="Pfam" id="PF13830">
    <property type="entry name" value="DUF4192"/>
    <property type="match status" value="1"/>
</dbReference>
<evidence type="ECO:0000313" key="2">
    <source>
        <dbReference type="Proteomes" id="UP000034037"/>
    </source>
</evidence>
<dbReference type="AlphaFoldDB" id="A0A0F6Z6S2"/>
<name>A0A0F6Z6S2_9CORY</name>
<gene>
    <name evidence="1" type="ORF">YH66_08965</name>
</gene>